<comment type="similarity">
    <text evidence="1">Belongs to the CapA family.</text>
</comment>
<dbReference type="Pfam" id="PF09587">
    <property type="entry name" value="PGA_cap"/>
    <property type="match status" value="1"/>
</dbReference>
<dbReference type="AlphaFoldDB" id="A0A6N2S0I3"/>
<dbReference type="SUPFAM" id="SSF56300">
    <property type="entry name" value="Metallo-dependent phosphatases"/>
    <property type="match status" value="1"/>
</dbReference>
<evidence type="ECO:0000259" key="2">
    <source>
        <dbReference type="SMART" id="SM00854"/>
    </source>
</evidence>
<dbReference type="InterPro" id="IPR019079">
    <property type="entry name" value="Capsule_synth_CapA"/>
</dbReference>
<protein>
    <submittedName>
        <fullName evidence="3">Bacterial capsule synthesis protein PGA_cap</fullName>
    </submittedName>
</protein>
<proteinExistence type="inferred from homology"/>
<name>A0A6N2S0I3_BIFBR</name>
<evidence type="ECO:0000256" key="1">
    <source>
        <dbReference type="ARBA" id="ARBA00005662"/>
    </source>
</evidence>
<dbReference type="InterPro" id="IPR029052">
    <property type="entry name" value="Metallo-depent_PP-like"/>
</dbReference>
<dbReference type="PANTHER" id="PTHR33393">
    <property type="entry name" value="POLYGLUTAMINE SYNTHESIS ACCESSORY PROTEIN RV0574C-RELATED"/>
    <property type="match status" value="1"/>
</dbReference>
<sequence>MLVNGDLLFHESLWNSFRGANTSATDGTAFNFDPLFEPMRQYIQASDIAVCNFETPIAQRGGPYSAYPIINIPPEVADAARNVGYNACTHATNHSWDQGSDGIARLWGTLEADGIAQTGSYKTEEDSLKPLVIDSPTGGGKLGLVAGTVSINGMTADHDWQIDRLREQGDPHHDSDIQRPSHRHLLDRGQGCSSAPAHIGCDLCDGCRPECCQGVEHYPRTGAANRTVNFPPQF</sequence>
<evidence type="ECO:0000313" key="3">
    <source>
        <dbReference type="EMBL" id="VYS86279.1"/>
    </source>
</evidence>
<dbReference type="PANTHER" id="PTHR33393:SF13">
    <property type="entry name" value="PGA BIOSYNTHESIS PROTEIN CAPA"/>
    <property type="match status" value="1"/>
</dbReference>
<feature type="domain" description="Capsule synthesis protein CapA" evidence="2">
    <location>
        <begin position="1"/>
        <end position="223"/>
    </location>
</feature>
<dbReference type="InterPro" id="IPR052169">
    <property type="entry name" value="CW_Biosynth-Accessory"/>
</dbReference>
<accession>A0A6N2S0I3</accession>
<organism evidence="3">
    <name type="scientific">Bifidobacterium breve</name>
    <dbReference type="NCBI Taxonomy" id="1685"/>
    <lineage>
        <taxon>Bacteria</taxon>
        <taxon>Bacillati</taxon>
        <taxon>Actinomycetota</taxon>
        <taxon>Actinomycetes</taxon>
        <taxon>Bifidobacteriales</taxon>
        <taxon>Bifidobacteriaceae</taxon>
        <taxon>Bifidobacterium</taxon>
    </lineage>
</organism>
<dbReference type="EMBL" id="CACRSN010000007">
    <property type="protein sequence ID" value="VYS86279.1"/>
    <property type="molecule type" value="Genomic_DNA"/>
</dbReference>
<gene>
    <name evidence="3" type="ORF">BBLFYP81_00645</name>
</gene>
<dbReference type="SMART" id="SM00854">
    <property type="entry name" value="PGA_cap"/>
    <property type="match status" value="1"/>
</dbReference>
<reference evidence="3" key="1">
    <citation type="submission" date="2019-11" db="EMBL/GenBank/DDBJ databases">
        <authorList>
            <person name="Feng L."/>
        </authorList>
    </citation>
    <scope>NUCLEOTIDE SEQUENCE</scope>
    <source>
        <strain evidence="3">BbreveLFYP81</strain>
    </source>
</reference>